<feature type="domain" description="Amidohydrolase-related" evidence="2">
    <location>
        <begin position="24"/>
        <end position="333"/>
    </location>
</feature>
<evidence type="ECO:0000259" key="2">
    <source>
        <dbReference type="Pfam" id="PF04909"/>
    </source>
</evidence>
<dbReference type="InterPro" id="IPR006680">
    <property type="entry name" value="Amidohydro-rel"/>
</dbReference>
<dbReference type="SUPFAM" id="SSF51556">
    <property type="entry name" value="Metallo-dependent hydrolases"/>
    <property type="match status" value="1"/>
</dbReference>
<organism evidence="4 5">
    <name type="scientific">Candidatus Lucifugimonas marina</name>
    <dbReference type="NCBI Taxonomy" id="3038979"/>
    <lineage>
        <taxon>Bacteria</taxon>
        <taxon>Bacillati</taxon>
        <taxon>Chloroflexota</taxon>
        <taxon>Dehalococcoidia</taxon>
        <taxon>SAR202 cluster</taxon>
        <taxon>Candidatus Lucifugimonadales</taxon>
        <taxon>Candidatus Lucifugimonadaceae</taxon>
        <taxon>Candidatus Lucifugimonas</taxon>
    </lineage>
</organism>
<reference evidence="4" key="2">
    <citation type="journal article" date="2023" name="Nat. Commun.">
        <title>Cultivation of marine bacteria of the SAR202 clade.</title>
        <authorList>
            <person name="Lim Y."/>
            <person name="Seo J.H."/>
            <person name="Giovannoni S.J."/>
            <person name="Kang I."/>
            <person name="Cho J.C."/>
        </authorList>
    </citation>
    <scope>NUCLEOTIDE SEQUENCE</scope>
    <source>
        <strain evidence="4">JH1073</strain>
    </source>
</reference>
<accession>A0AAJ5ZIW2</accession>
<name>A0AAJ5ZIW2_9CHLR</name>
<dbReference type="RefSeq" id="WP_342822238.1">
    <property type="nucleotide sequence ID" value="NZ_CP046146.1"/>
</dbReference>
<dbReference type="EMBL" id="CP046147">
    <property type="protein sequence ID" value="WFG38958.1"/>
    <property type="molecule type" value="Genomic_DNA"/>
</dbReference>
<evidence type="ECO:0000313" key="5">
    <source>
        <dbReference type="Proteomes" id="UP001219901"/>
    </source>
</evidence>
<sequence>MTTPRPDWLALTSEEAIDPDLPICDPHHHFWDRPGFRYMLDELLVDIGGGHNIAETVFVECSAMYRKEGPEAMIPVGETEFVTGLAAQSASGEYGITKVAAGIVGYVDLTIGEAAKEVLEAHIVAGGGRFRGIRNSSCWDESPEIGGYKNPPKGLLQDENFRKGYAALGELDLSFDAWLYHTQHQELVDLARTFPEIKIIVDHIGGPIGIGPYVGKHDEMMKLWKQGMTDLATCDNVTVKLGGTGMPLGGYGWDERPAPPSSQDIAETMAPYYTHCIEQFGVERCMFESNFPVDNQSMSYTVLWNAFKRFAKDYSASEKAWLFRDAAKSAYRI</sequence>
<dbReference type="InterPro" id="IPR032466">
    <property type="entry name" value="Metal_Hydrolase"/>
</dbReference>
<reference evidence="5" key="3">
    <citation type="submission" date="2023-06" db="EMBL/GenBank/DDBJ databases">
        <title>Pangenomics reveal diversification of enzyme families and niche specialization in globally abundant SAR202 bacteria.</title>
        <authorList>
            <person name="Saw J.H.W."/>
        </authorList>
    </citation>
    <scope>NUCLEOTIDE SEQUENCE [LARGE SCALE GENOMIC DNA]</scope>
    <source>
        <strain evidence="5">JH1073</strain>
    </source>
</reference>
<dbReference type="Proteomes" id="UP001219901">
    <property type="component" value="Chromosome"/>
</dbReference>
<dbReference type="Pfam" id="PF04909">
    <property type="entry name" value="Amidohydro_2"/>
    <property type="match status" value="1"/>
</dbReference>
<evidence type="ECO:0000313" key="4">
    <source>
        <dbReference type="EMBL" id="WFG38958.1"/>
    </source>
</evidence>
<evidence type="ECO:0000256" key="1">
    <source>
        <dbReference type="ARBA" id="ARBA00038310"/>
    </source>
</evidence>
<dbReference type="PANTHER" id="PTHR43569">
    <property type="entry name" value="AMIDOHYDROLASE"/>
    <property type="match status" value="1"/>
</dbReference>
<evidence type="ECO:0000313" key="3">
    <source>
        <dbReference type="EMBL" id="MDG0866325.1"/>
    </source>
</evidence>
<gene>
    <name evidence="3" type="ORF">GKO46_04460</name>
    <name evidence="4" type="ORF">GKO48_04800</name>
</gene>
<dbReference type="InterPro" id="IPR052350">
    <property type="entry name" value="Metallo-dep_Lactonases"/>
</dbReference>
<dbReference type="Proteomes" id="UP001321249">
    <property type="component" value="Unassembled WGS sequence"/>
</dbReference>
<keyword evidence="5" id="KW-1185">Reference proteome</keyword>
<comment type="similarity">
    <text evidence="1">Belongs to the metallo-dependent hydrolases superfamily.</text>
</comment>
<dbReference type="PANTHER" id="PTHR43569:SF1">
    <property type="entry name" value="BLL3371 PROTEIN"/>
    <property type="match status" value="1"/>
</dbReference>
<dbReference type="Gene3D" id="3.20.20.140">
    <property type="entry name" value="Metal-dependent hydrolases"/>
    <property type="match status" value="1"/>
</dbReference>
<evidence type="ECO:0000313" key="6">
    <source>
        <dbReference type="Proteomes" id="UP001321249"/>
    </source>
</evidence>
<reference evidence="5 6" key="1">
    <citation type="submission" date="2019-11" db="EMBL/GenBank/DDBJ databases">
        <authorList>
            <person name="Cho J.-C."/>
        </authorList>
    </citation>
    <scope>NUCLEOTIDE SEQUENCE [LARGE SCALE GENOMIC DNA]</scope>
    <source>
        <strain evidence="4 5">JH1073</strain>
        <strain evidence="3 6">JH702</strain>
    </source>
</reference>
<protein>
    <submittedName>
        <fullName evidence="4">Amidohydrolase family protein</fullName>
    </submittedName>
</protein>
<dbReference type="AlphaFoldDB" id="A0AAJ5ZIW2"/>
<dbReference type="GO" id="GO:0016787">
    <property type="term" value="F:hydrolase activity"/>
    <property type="evidence" value="ECO:0007669"/>
    <property type="project" value="InterPro"/>
</dbReference>
<proteinExistence type="inferred from homology"/>
<dbReference type="EMBL" id="WMBE01000001">
    <property type="protein sequence ID" value="MDG0866325.1"/>
    <property type="molecule type" value="Genomic_DNA"/>
</dbReference>